<dbReference type="InterPro" id="IPR050236">
    <property type="entry name" value="Ser_Thr_kinase_AGC"/>
</dbReference>
<dbReference type="EC" id="2.7.11.1" evidence="2"/>
<comment type="similarity">
    <text evidence="1">Belongs to the protein kinase superfamily. AGC Ser/Thr protein kinase family.</text>
</comment>
<evidence type="ECO:0000256" key="5">
    <source>
        <dbReference type="ARBA" id="ARBA00022679"/>
    </source>
</evidence>
<evidence type="ECO:0000256" key="2">
    <source>
        <dbReference type="ARBA" id="ARBA00012513"/>
    </source>
</evidence>
<dbReference type="EMBL" id="CAKOAT010442932">
    <property type="protein sequence ID" value="CAH8373415.1"/>
    <property type="molecule type" value="Genomic_DNA"/>
</dbReference>
<comment type="catalytic activity">
    <reaction evidence="12">
        <text>L-threonyl-[protein] + ATP = O-phospho-L-threonyl-[protein] + ADP + H(+)</text>
        <dbReference type="Rhea" id="RHEA:46608"/>
        <dbReference type="Rhea" id="RHEA-COMP:11060"/>
        <dbReference type="Rhea" id="RHEA-COMP:11605"/>
        <dbReference type="ChEBI" id="CHEBI:15378"/>
        <dbReference type="ChEBI" id="CHEBI:30013"/>
        <dbReference type="ChEBI" id="CHEBI:30616"/>
        <dbReference type="ChEBI" id="CHEBI:61977"/>
        <dbReference type="ChEBI" id="CHEBI:456216"/>
        <dbReference type="EC" id="2.7.11.1"/>
    </reaction>
</comment>
<keyword evidence="8" id="KW-0863">Zinc-finger</keyword>
<dbReference type="AlphaFoldDB" id="A0ABC8L3H9"/>
<dbReference type="FunFam" id="3.30.200.20:FF:000147">
    <property type="entry name" value="probable serine/threonine protein kinase IREH1"/>
    <property type="match status" value="1"/>
</dbReference>
<sequence length="527" mass="58638">MMDLSDIARCGASTDLSKEGSCDYLLACMQDIQAVLKQSKLKALVIDTFGGRIEKLLCEKYMHACDLIADKSSTGNVKESESVSEHASQGSAMATPHFLQKERTSIDDFEIIKPISRGAFGKVFLARKRTTGDFFAIKVLKKLDMIRKNDIERILEERNILITVRYPFVVRFFYSFTCSDNLYLVMEYLNGGDLYYLLQKVGCLDDDIARIYIAELLTDFGLSKIGLINNTIDLSGPESDASPRKSSRHFQKSKEEERIRHSAVGTPDYLAPEILLGTEHGYAADWWSVGIILFELITGIPPFTAVRPEIIFDNILNGKMPWPDVPGQMSYEAQDLINRLLVHEPEKRLGANGAAEVKSHPFFRGVDWENLAMQKAAFVPQPESIHDTSYFVSRFGEKSCSDSDTDNDSGSYPNSGDELDECTNLADFDSPPYYLSFINFSFKNLSQLASINHDVLLQKDPAKGGGGGASPFNSHGTYSVATTVKASFSPRIGLVCTCFDICSCCCCCCCNYSPFFSTRVRYLKGLG</sequence>
<comment type="caution">
    <text evidence="17">The sequence shown here is derived from an EMBL/GenBank/DDBJ whole genome shotgun (WGS) entry which is preliminary data.</text>
</comment>
<dbReference type="PANTHER" id="PTHR24356:SF354">
    <property type="entry name" value="SERINE_THREONINE PROTEIN KINASE IRE4-RELATED"/>
    <property type="match status" value="1"/>
</dbReference>
<evidence type="ECO:0000256" key="8">
    <source>
        <dbReference type="ARBA" id="ARBA00022771"/>
    </source>
</evidence>
<gene>
    <name evidence="17" type="ORF">ERUC_LOCUS31853</name>
</gene>
<dbReference type="GO" id="GO:0005524">
    <property type="term" value="F:ATP binding"/>
    <property type="evidence" value="ECO:0007669"/>
    <property type="project" value="UniProtKB-KW"/>
</dbReference>
<dbReference type="GO" id="GO:0008270">
    <property type="term" value="F:zinc ion binding"/>
    <property type="evidence" value="ECO:0007669"/>
    <property type="project" value="UniProtKB-KW"/>
</dbReference>
<dbReference type="PROSITE" id="PS50011">
    <property type="entry name" value="PROTEIN_KINASE_DOM"/>
    <property type="match status" value="1"/>
</dbReference>
<feature type="region of interest" description="Disordered" evidence="14">
    <location>
        <begin position="397"/>
        <end position="416"/>
    </location>
</feature>
<dbReference type="FunFam" id="1.10.510.10:FF:000024">
    <property type="entry name" value="Probable serine/threonine-protein kinase cot-1"/>
    <property type="match status" value="1"/>
</dbReference>
<evidence type="ECO:0000313" key="17">
    <source>
        <dbReference type="EMBL" id="CAH8373415.1"/>
    </source>
</evidence>
<dbReference type="CDD" id="cd05579">
    <property type="entry name" value="STKc_MAST_like"/>
    <property type="match status" value="1"/>
</dbReference>
<dbReference type="PROSITE" id="PS51285">
    <property type="entry name" value="AGC_KINASE_CTER"/>
    <property type="match status" value="1"/>
</dbReference>
<dbReference type="InterPro" id="IPR000719">
    <property type="entry name" value="Prot_kinase_dom"/>
</dbReference>
<evidence type="ECO:0000256" key="9">
    <source>
        <dbReference type="ARBA" id="ARBA00022777"/>
    </source>
</evidence>
<reference evidence="17 18" key="1">
    <citation type="submission" date="2022-03" db="EMBL/GenBank/DDBJ databases">
        <authorList>
            <person name="Macdonald S."/>
            <person name="Ahmed S."/>
            <person name="Newling K."/>
        </authorList>
    </citation>
    <scope>NUCLEOTIDE SEQUENCE [LARGE SCALE GENOMIC DNA]</scope>
</reference>
<evidence type="ECO:0000256" key="10">
    <source>
        <dbReference type="ARBA" id="ARBA00022833"/>
    </source>
</evidence>
<dbReference type="PANTHER" id="PTHR24356">
    <property type="entry name" value="SERINE/THREONINE-PROTEIN KINASE"/>
    <property type="match status" value="1"/>
</dbReference>
<feature type="domain" description="Protein kinase" evidence="15">
    <location>
        <begin position="109"/>
        <end position="363"/>
    </location>
</feature>
<organism evidence="17 18">
    <name type="scientific">Eruca vesicaria subsp. sativa</name>
    <name type="common">Garden rocket</name>
    <name type="synonym">Eruca sativa</name>
    <dbReference type="NCBI Taxonomy" id="29727"/>
    <lineage>
        <taxon>Eukaryota</taxon>
        <taxon>Viridiplantae</taxon>
        <taxon>Streptophyta</taxon>
        <taxon>Embryophyta</taxon>
        <taxon>Tracheophyta</taxon>
        <taxon>Spermatophyta</taxon>
        <taxon>Magnoliopsida</taxon>
        <taxon>eudicotyledons</taxon>
        <taxon>Gunneridae</taxon>
        <taxon>Pentapetalae</taxon>
        <taxon>rosids</taxon>
        <taxon>malvids</taxon>
        <taxon>Brassicales</taxon>
        <taxon>Brassicaceae</taxon>
        <taxon>Brassiceae</taxon>
        <taxon>Eruca</taxon>
    </lineage>
</organism>
<dbReference type="GO" id="GO:0004674">
    <property type="term" value="F:protein serine/threonine kinase activity"/>
    <property type="evidence" value="ECO:0007669"/>
    <property type="project" value="UniProtKB-KW"/>
</dbReference>
<evidence type="ECO:0000256" key="11">
    <source>
        <dbReference type="ARBA" id="ARBA00022840"/>
    </source>
</evidence>
<dbReference type="Gene3D" id="3.30.200.20">
    <property type="entry name" value="Phosphorylase Kinase, domain 1"/>
    <property type="match status" value="1"/>
</dbReference>
<evidence type="ECO:0000256" key="6">
    <source>
        <dbReference type="ARBA" id="ARBA00022723"/>
    </source>
</evidence>
<keyword evidence="11" id="KW-0067">ATP-binding</keyword>
<evidence type="ECO:0000256" key="4">
    <source>
        <dbReference type="ARBA" id="ARBA00022553"/>
    </source>
</evidence>
<dbReference type="InterPro" id="IPR011009">
    <property type="entry name" value="Kinase-like_dom_sf"/>
</dbReference>
<evidence type="ECO:0000259" key="16">
    <source>
        <dbReference type="PROSITE" id="PS51285"/>
    </source>
</evidence>
<keyword evidence="18" id="KW-1185">Reference proteome</keyword>
<dbReference type="SUPFAM" id="SSF56112">
    <property type="entry name" value="Protein kinase-like (PK-like)"/>
    <property type="match status" value="1"/>
</dbReference>
<keyword evidence="3" id="KW-0723">Serine/threonine-protein kinase</keyword>
<name>A0ABC8L3H9_ERUVS</name>
<evidence type="ECO:0000256" key="3">
    <source>
        <dbReference type="ARBA" id="ARBA00022527"/>
    </source>
</evidence>
<evidence type="ECO:0000256" key="1">
    <source>
        <dbReference type="ARBA" id="ARBA00009903"/>
    </source>
</evidence>
<evidence type="ECO:0000256" key="14">
    <source>
        <dbReference type="SAM" id="MobiDB-lite"/>
    </source>
</evidence>
<accession>A0ABC8L3H9</accession>
<keyword evidence="9" id="KW-0418">Kinase</keyword>
<keyword evidence="6" id="KW-0479">Metal-binding</keyword>
<dbReference type="InterPro" id="IPR000961">
    <property type="entry name" value="AGC-kinase_C"/>
</dbReference>
<keyword evidence="5" id="KW-0808">Transferase</keyword>
<evidence type="ECO:0000313" key="18">
    <source>
        <dbReference type="Proteomes" id="UP001642260"/>
    </source>
</evidence>
<keyword evidence="7" id="KW-0547">Nucleotide-binding</keyword>
<keyword evidence="4" id="KW-0597">Phosphoprotein</keyword>
<protein>
    <recommendedName>
        <fullName evidence="2">non-specific serine/threonine protein kinase</fullName>
        <ecNumber evidence="2">2.7.11.1</ecNumber>
    </recommendedName>
</protein>
<evidence type="ECO:0000256" key="7">
    <source>
        <dbReference type="ARBA" id="ARBA00022741"/>
    </source>
</evidence>
<comment type="catalytic activity">
    <reaction evidence="13">
        <text>L-seryl-[protein] + ATP = O-phospho-L-seryl-[protein] + ADP + H(+)</text>
        <dbReference type="Rhea" id="RHEA:17989"/>
        <dbReference type="Rhea" id="RHEA-COMP:9863"/>
        <dbReference type="Rhea" id="RHEA-COMP:11604"/>
        <dbReference type="ChEBI" id="CHEBI:15378"/>
        <dbReference type="ChEBI" id="CHEBI:29999"/>
        <dbReference type="ChEBI" id="CHEBI:30616"/>
        <dbReference type="ChEBI" id="CHEBI:83421"/>
        <dbReference type="ChEBI" id="CHEBI:456216"/>
        <dbReference type="EC" id="2.7.11.1"/>
    </reaction>
</comment>
<feature type="domain" description="AGC-kinase C-terminal" evidence="16">
    <location>
        <begin position="364"/>
        <end position="452"/>
    </location>
</feature>
<dbReference type="Gene3D" id="1.10.510.10">
    <property type="entry name" value="Transferase(Phosphotransferase) domain 1"/>
    <property type="match status" value="1"/>
</dbReference>
<evidence type="ECO:0000259" key="15">
    <source>
        <dbReference type="PROSITE" id="PS50011"/>
    </source>
</evidence>
<dbReference type="GO" id="GO:0007010">
    <property type="term" value="P:cytoskeleton organization"/>
    <property type="evidence" value="ECO:0007669"/>
    <property type="project" value="UniProtKB-ARBA"/>
</dbReference>
<feature type="region of interest" description="Disordered" evidence="14">
    <location>
        <begin position="236"/>
        <end position="259"/>
    </location>
</feature>
<keyword evidence="10" id="KW-0862">Zinc</keyword>
<dbReference type="Pfam" id="PF00069">
    <property type="entry name" value="Pkinase"/>
    <property type="match status" value="2"/>
</dbReference>
<evidence type="ECO:0000256" key="13">
    <source>
        <dbReference type="ARBA" id="ARBA00048679"/>
    </source>
</evidence>
<proteinExistence type="inferred from homology"/>
<dbReference type="Proteomes" id="UP001642260">
    <property type="component" value="Unassembled WGS sequence"/>
</dbReference>
<evidence type="ECO:0000256" key="12">
    <source>
        <dbReference type="ARBA" id="ARBA00047899"/>
    </source>
</evidence>